<protein>
    <submittedName>
        <fullName evidence="3">Ran-binding protein</fullName>
    </submittedName>
</protein>
<feature type="region of interest" description="Disordered" evidence="1">
    <location>
        <begin position="93"/>
        <end position="117"/>
    </location>
</feature>
<evidence type="ECO:0000313" key="3">
    <source>
        <dbReference type="WBParaSite" id="ECPE_0001070701-mRNA-1"/>
    </source>
</evidence>
<dbReference type="WBParaSite" id="ECPE_0001070701-mRNA-1">
    <property type="protein sequence ID" value="ECPE_0001070701-mRNA-1"/>
    <property type="gene ID" value="ECPE_0001070701"/>
</dbReference>
<sequence length="332" mass="37413">LAFIETVLLGGPSHEVEKVFAEDSGFFPGLRGQTVTSIPFPGFEFKPNSQPTAGRNNKGRTEPQPDHHQQQQQQPSPQRPVFRVDVETNQPLSSVDSLSVNHHSSSQDSVLKMTSSSPNLHENFGSATGKTVRYDLNAKTLNPVPLMRFISLNDDSTNSAEWPSTSVNFTCLRRQLTDAHLNVEHQPRISRLKYSNVRNWRPLSTNSFLSYNTESGSVKVHLSRVRLLSLSALGTQVNQLIHQDEMTLTFGEMFVTVLQETGTICVGLYRRVEDLTDEEEQCDREHADGSLKDLGAQIARYVYTFPDSNTRIFPDDQVYCFTAVTEKHEVEW</sequence>
<dbReference type="Pfam" id="PF21014">
    <property type="entry name" value="Slowpoke_C"/>
    <property type="match status" value="1"/>
</dbReference>
<evidence type="ECO:0000259" key="2">
    <source>
        <dbReference type="Pfam" id="PF21014"/>
    </source>
</evidence>
<name>A0A183AUP0_9TREM</name>
<organism evidence="3">
    <name type="scientific">Echinostoma caproni</name>
    <dbReference type="NCBI Taxonomy" id="27848"/>
    <lineage>
        <taxon>Eukaryota</taxon>
        <taxon>Metazoa</taxon>
        <taxon>Spiralia</taxon>
        <taxon>Lophotrochozoa</taxon>
        <taxon>Platyhelminthes</taxon>
        <taxon>Trematoda</taxon>
        <taxon>Digenea</taxon>
        <taxon>Plagiorchiida</taxon>
        <taxon>Echinostomata</taxon>
        <taxon>Echinostomatoidea</taxon>
        <taxon>Echinostomatidae</taxon>
        <taxon>Echinostoma</taxon>
    </lineage>
</organism>
<feature type="domain" description="Ca2+-activated K+ channel Slowpoke-like C-terminal" evidence="2">
    <location>
        <begin position="218"/>
        <end position="321"/>
    </location>
</feature>
<dbReference type="InterPro" id="IPR048735">
    <property type="entry name" value="Slowpoke-like_C"/>
</dbReference>
<reference evidence="3" key="1">
    <citation type="submission" date="2016-06" db="UniProtKB">
        <authorList>
            <consortium name="WormBaseParasite"/>
        </authorList>
    </citation>
    <scope>IDENTIFICATION</scope>
</reference>
<dbReference type="AlphaFoldDB" id="A0A183AUP0"/>
<feature type="compositionally biased region" description="Basic and acidic residues" evidence="1">
    <location>
        <begin position="59"/>
        <end position="69"/>
    </location>
</feature>
<proteinExistence type="predicted"/>
<feature type="compositionally biased region" description="Low complexity" evidence="1">
    <location>
        <begin position="70"/>
        <end position="79"/>
    </location>
</feature>
<feature type="region of interest" description="Disordered" evidence="1">
    <location>
        <begin position="38"/>
        <end position="79"/>
    </location>
</feature>
<evidence type="ECO:0000256" key="1">
    <source>
        <dbReference type="SAM" id="MobiDB-lite"/>
    </source>
</evidence>
<accession>A0A183AUP0</accession>